<dbReference type="VEuPathDB" id="VectorBase:HLOH_051268"/>
<name>A0A9J6FJ19_HAELO</name>
<dbReference type="InterPro" id="IPR001102">
    <property type="entry name" value="Transglutaminase_N"/>
</dbReference>
<comment type="similarity">
    <text evidence="1">Belongs to the transglutaminase superfamily. Transglutaminase family.</text>
</comment>
<reference evidence="3 4" key="1">
    <citation type="journal article" date="2020" name="Cell">
        <title>Large-Scale Comparative Analyses of Tick Genomes Elucidate Their Genetic Diversity and Vector Capacities.</title>
        <authorList>
            <consortium name="Tick Genome and Microbiome Consortium (TIGMIC)"/>
            <person name="Jia N."/>
            <person name="Wang J."/>
            <person name="Shi W."/>
            <person name="Du L."/>
            <person name="Sun Y."/>
            <person name="Zhan W."/>
            <person name="Jiang J.F."/>
            <person name="Wang Q."/>
            <person name="Zhang B."/>
            <person name="Ji P."/>
            <person name="Bell-Sakyi L."/>
            <person name="Cui X.M."/>
            <person name="Yuan T.T."/>
            <person name="Jiang B.G."/>
            <person name="Yang W.F."/>
            <person name="Lam T.T."/>
            <person name="Chang Q.C."/>
            <person name="Ding S.J."/>
            <person name="Wang X.J."/>
            <person name="Zhu J.G."/>
            <person name="Ruan X.D."/>
            <person name="Zhao L."/>
            <person name="Wei J.T."/>
            <person name="Ye R.Z."/>
            <person name="Que T.C."/>
            <person name="Du C.H."/>
            <person name="Zhou Y.H."/>
            <person name="Cheng J.X."/>
            <person name="Dai P.F."/>
            <person name="Guo W.B."/>
            <person name="Han X.H."/>
            <person name="Huang E.J."/>
            <person name="Li L.F."/>
            <person name="Wei W."/>
            <person name="Gao Y.C."/>
            <person name="Liu J.Z."/>
            <person name="Shao H.Z."/>
            <person name="Wang X."/>
            <person name="Wang C.C."/>
            <person name="Yang T.C."/>
            <person name="Huo Q.B."/>
            <person name="Li W."/>
            <person name="Chen H.Y."/>
            <person name="Chen S.E."/>
            <person name="Zhou L.G."/>
            <person name="Ni X.B."/>
            <person name="Tian J.H."/>
            <person name="Sheng Y."/>
            <person name="Liu T."/>
            <person name="Pan Y.S."/>
            <person name="Xia L.Y."/>
            <person name="Li J."/>
            <person name="Zhao F."/>
            <person name="Cao W.C."/>
        </authorList>
    </citation>
    <scope>NUCLEOTIDE SEQUENCE [LARGE SCALE GENOMIC DNA]</scope>
    <source>
        <strain evidence="3">HaeL-2018</strain>
    </source>
</reference>
<evidence type="ECO:0000256" key="1">
    <source>
        <dbReference type="ARBA" id="ARBA00005968"/>
    </source>
</evidence>
<dbReference type="OrthoDB" id="6480604at2759"/>
<comment type="caution">
    <text evidence="3">The sequence shown here is derived from an EMBL/GenBank/DDBJ whole genome shotgun (WGS) entry which is preliminary data.</text>
</comment>
<evidence type="ECO:0000313" key="4">
    <source>
        <dbReference type="Proteomes" id="UP000821853"/>
    </source>
</evidence>
<keyword evidence="4" id="KW-1185">Reference proteome</keyword>
<protein>
    <recommendedName>
        <fullName evidence="2">Transglutaminase N-terminal domain-containing protein</fullName>
    </recommendedName>
</protein>
<sequence>MSMLLEFTRSRSSSMLMGHASGKRADLCRPLLFSTVNERMEKPRAAPLDNAKTNNTQLYKAVYGAYPSCVLRRGNLFKVGVRFSQFFEMESVPLQAIFTVGKRPSERDGTLVTLAVPNTVDREGRVHETTDHWTVSVSFHSNDMMVLKFRSPSRAPVGKWSMSLKLGDGEVRPAKTPIYIICNPWLPGTPNPRICYHASEPANMRR</sequence>
<dbReference type="InterPro" id="IPR050779">
    <property type="entry name" value="Transglutaminase"/>
</dbReference>
<accession>A0A9J6FJ19</accession>
<dbReference type="InterPro" id="IPR013783">
    <property type="entry name" value="Ig-like_fold"/>
</dbReference>
<evidence type="ECO:0000313" key="3">
    <source>
        <dbReference type="EMBL" id="KAH9362416.1"/>
    </source>
</evidence>
<feature type="domain" description="Transglutaminase N-terminal" evidence="2">
    <location>
        <begin position="49"/>
        <end position="165"/>
    </location>
</feature>
<dbReference type="Proteomes" id="UP000821853">
    <property type="component" value="Chromosome 1"/>
</dbReference>
<gene>
    <name evidence="3" type="ORF">HPB48_020174</name>
</gene>
<dbReference type="PANTHER" id="PTHR11590:SF40">
    <property type="entry name" value="HEMOCYTE PROTEIN-GLUTAMINE GAMMA-GLUTAMYLTRANSFERASE-LIKE PROTEIN"/>
    <property type="match status" value="1"/>
</dbReference>
<dbReference type="AlphaFoldDB" id="A0A9J6FJ19"/>
<organism evidence="3 4">
    <name type="scientific">Haemaphysalis longicornis</name>
    <name type="common">Bush tick</name>
    <dbReference type="NCBI Taxonomy" id="44386"/>
    <lineage>
        <taxon>Eukaryota</taxon>
        <taxon>Metazoa</taxon>
        <taxon>Ecdysozoa</taxon>
        <taxon>Arthropoda</taxon>
        <taxon>Chelicerata</taxon>
        <taxon>Arachnida</taxon>
        <taxon>Acari</taxon>
        <taxon>Parasitiformes</taxon>
        <taxon>Ixodida</taxon>
        <taxon>Ixodoidea</taxon>
        <taxon>Ixodidae</taxon>
        <taxon>Haemaphysalinae</taxon>
        <taxon>Haemaphysalis</taxon>
    </lineage>
</organism>
<dbReference type="Pfam" id="PF00868">
    <property type="entry name" value="Transglut_N"/>
    <property type="match status" value="1"/>
</dbReference>
<evidence type="ECO:0000259" key="2">
    <source>
        <dbReference type="Pfam" id="PF00868"/>
    </source>
</evidence>
<dbReference type="EMBL" id="JABSTR010000001">
    <property type="protein sequence ID" value="KAH9362416.1"/>
    <property type="molecule type" value="Genomic_DNA"/>
</dbReference>
<dbReference type="InterPro" id="IPR014756">
    <property type="entry name" value="Ig_E-set"/>
</dbReference>
<proteinExistence type="inferred from homology"/>
<dbReference type="GO" id="GO:0003810">
    <property type="term" value="F:protein-glutamine gamma-glutamyltransferase activity"/>
    <property type="evidence" value="ECO:0007669"/>
    <property type="project" value="TreeGrafter"/>
</dbReference>
<dbReference type="PANTHER" id="PTHR11590">
    <property type="entry name" value="PROTEIN-GLUTAMINE GAMMA-GLUTAMYLTRANSFERASE"/>
    <property type="match status" value="1"/>
</dbReference>
<dbReference type="Gene3D" id="2.60.40.10">
    <property type="entry name" value="Immunoglobulins"/>
    <property type="match status" value="1"/>
</dbReference>
<dbReference type="SUPFAM" id="SSF81296">
    <property type="entry name" value="E set domains"/>
    <property type="match status" value="1"/>
</dbReference>